<keyword evidence="2" id="KW-0349">Heme</keyword>
<protein>
    <recommendedName>
        <fullName evidence="11">Succinate dehydrogenase subunit C</fullName>
    </recommendedName>
</protein>
<keyword evidence="10" id="KW-1185">Reference proteome</keyword>
<evidence type="ECO:0000313" key="9">
    <source>
        <dbReference type="EMBL" id="KAF5347646.1"/>
    </source>
</evidence>
<dbReference type="GO" id="GO:0009055">
    <property type="term" value="F:electron transfer activity"/>
    <property type="evidence" value="ECO:0007669"/>
    <property type="project" value="InterPro"/>
</dbReference>
<comment type="subcellular location">
    <subcellularLocation>
        <location evidence="1">Membrane</location>
        <topology evidence="1">Multi-pass membrane protein</topology>
    </subcellularLocation>
</comment>
<dbReference type="PANTHER" id="PTHR10978">
    <property type="entry name" value="SUCCINATE DEHYDROGENASE CYTOCHROME B560 SUBUNIT"/>
    <property type="match status" value="1"/>
</dbReference>
<dbReference type="CDD" id="cd03499">
    <property type="entry name" value="SQR_TypeC_SdhC"/>
    <property type="match status" value="1"/>
</dbReference>
<evidence type="ECO:0000256" key="1">
    <source>
        <dbReference type="ARBA" id="ARBA00004141"/>
    </source>
</evidence>
<dbReference type="PANTHER" id="PTHR10978:SF5">
    <property type="entry name" value="SUCCINATE DEHYDROGENASE CYTOCHROME B560 SUBUNIT, MITOCHONDRIAL"/>
    <property type="match status" value="1"/>
</dbReference>
<organism evidence="9 10">
    <name type="scientific">Collybiopsis confluens</name>
    <dbReference type="NCBI Taxonomy" id="2823264"/>
    <lineage>
        <taxon>Eukaryota</taxon>
        <taxon>Fungi</taxon>
        <taxon>Dikarya</taxon>
        <taxon>Basidiomycota</taxon>
        <taxon>Agaricomycotina</taxon>
        <taxon>Agaricomycetes</taxon>
        <taxon>Agaricomycetidae</taxon>
        <taxon>Agaricales</taxon>
        <taxon>Marasmiineae</taxon>
        <taxon>Omphalotaceae</taxon>
        <taxon>Collybiopsis</taxon>
    </lineage>
</organism>
<dbReference type="InterPro" id="IPR018495">
    <property type="entry name" value="Succ_DH_cyt_bsu_CS"/>
</dbReference>
<dbReference type="AlphaFoldDB" id="A0A8H5CT93"/>
<dbReference type="Gene3D" id="1.20.1300.10">
    <property type="entry name" value="Fumarate reductase/succinate dehydrogenase, transmembrane subunit"/>
    <property type="match status" value="1"/>
</dbReference>
<comment type="caution">
    <text evidence="9">The sequence shown here is derived from an EMBL/GenBank/DDBJ whole genome shotgun (WGS) entry which is preliminary data.</text>
</comment>
<dbReference type="Proteomes" id="UP000518752">
    <property type="component" value="Unassembled WGS sequence"/>
</dbReference>
<accession>A0A8H5CT93</accession>
<dbReference type="InterPro" id="IPR034804">
    <property type="entry name" value="SQR/QFR_C/D"/>
</dbReference>
<gene>
    <name evidence="9" type="ORF">D9757_013355</name>
</gene>
<dbReference type="SUPFAM" id="SSF81343">
    <property type="entry name" value="Fumarate reductase respiratory complex transmembrane subunits"/>
    <property type="match status" value="1"/>
</dbReference>
<keyword evidence="7 8" id="KW-0472">Membrane</keyword>
<dbReference type="GO" id="GO:0046872">
    <property type="term" value="F:metal ion binding"/>
    <property type="evidence" value="ECO:0007669"/>
    <property type="project" value="UniProtKB-KW"/>
</dbReference>
<feature type="transmembrane region" description="Helical" evidence="8">
    <location>
        <begin position="160"/>
        <end position="178"/>
    </location>
</feature>
<dbReference type="EMBL" id="JAACJN010000333">
    <property type="protein sequence ID" value="KAF5347646.1"/>
    <property type="molecule type" value="Genomic_DNA"/>
</dbReference>
<reference evidence="9 10" key="1">
    <citation type="journal article" date="2020" name="ISME J.">
        <title>Uncovering the hidden diversity of litter-decomposition mechanisms in mushroom-forming fungi.</title>
        <authorList>
            <person name="Floudas D."/>
            <person name="Bentzer J."/>
            <person name="Ahren D."/>
            <person name="Johansson T."/>
            <person name="Persson P."/>
            <person name="Tunlid A."/>
        </authorList>
    </citation>
    <scope>NUCLEOTIDE SEQUENCE [LARGE SCALE GENOMIC DNA]</scope>
    <source>
        <strain evidence="9 10">CBS 406.79</strain>
    </source>
</reference>
<evidence type="ECO:0008006" key="11">
    <source>
        <dbReference type="Google" id="ProtNLM"/>
    </source>
</evidence>
<evidence type="ECO:0000256" key="5">
    <source>
        <dbReference type="ARBA" id="ARBA00022989"/>
    </source>
</evidence>
<dbReference type="FunFam" id="1.20.1300.10:FF:000011">
    <property type="entry name" value="Succinate dehydrogenase cytochrome b560 subunit"/>
    <property type="match status" value="1"/>
</dbReference>
<evidence type="ECO:0000256" key="3">
    <source>
        <dbReference type="ARBA" id="ARBA00022692"/>
    </source>
</evidence>
<proteinExistence type="predicted"/>
<evidence type="ECO:0000256" key="2">
    <source>
        <dbReference type="ARBA" id="ARBA00022617"/>
    </source>
</evidence>
<keyword evidence="3 8" id="KW-0812">Transmembrane</keyword>
<dbReference type="GO" id="GO:0006121">
    <property type="term" value="P:mitochondrial electron transport, succinate to ubiquinone"/>
    <property type="evidence" value="ECO:0007669"/>
    <property type="project" value="UniProtKB-ARBA"/>
</dbReference>
<dbReference type="GO" id="GO:0016020">
    <property type="term" value="C:membrane"/>
    <property type="evidence" value="ECO:0007669"/>
    <property type="project" value="UniProtKB-SubCell"/>
</dbReference>
<evidence type="ECO:0000256" key="6">
    <source>
        <dbReference type="ARBA" id="ARBA00023004"/>
    </source>
</evidence>
<dbReference type="Pfam" id="PF01127">
    <property type="entry name" value="Sdh_cyt"/>
    <property type="match status" value="1"/>
</dbReference>
<dbReference type="OrthoDB" id="588261at2759"/>
<dbReference type="NCBIfam" id="TIGR02970">
    <property type="entry name" value="succ_dehyd_cytB"/>
    <property type="match status" value="1"/>
</dbReference>
<dbReference type="PROSITE" id="PS01001">
    <property type="entry name" value="SDH_CYT_2"/>
    <property type="match status" value="1"/>
</dbReference>
<dbReference type="InterPro" id="IPR000701">
    <property type="entry name" value="SuccDH_FuR_B_TM-su"/>
</dbReference>
<keyword evidence="4" id="KW-0479">Metal-binding</keyword>
<dbReference type="InterPro" id="IPR014314">
    <property type="entry name" value="Succ_DH_cytb556"/>
</dbReference>
<dbReference type="GO" id="GO:0005739">
    <property type="term" value="C:mitochondrion"/>
    <property type="evidence" value="ECO:0007669"/>
    <property type="project" value="GOC"/>
</dbReference>
<evidence type="ECO:0000256" key="4">
    <source>
        <dbReference type="ARBA" id="ARBA00022723"/>
    </source>
</evidence>
<name>A0A8H5CT93_9AGAR</name>
<dbReference type="GO" id="GO:0006099">
    <property type="term" value="P:tricarboxylic acid cycle"/>
    <property type="evidence" value="ECO:0007669"/>
    <property type="project" value="InterPro"/>
</dbReference>
<keyword evidence="6" id="KW-0408">Iron</keyword>
<evidence type="ECO:0000256" key="8">
    <source>
        <dbReference type="SAM" id="Phobius"/>
    </source>
</evidence>
<feature type="transmembrane region" description="Helical" evidence="8">
    <location>
        <begin position="79"/>
        <end position="101"/>
    </location>
</feature>
<evidence type="ECO:0000313" key="10">
    <source>
        <dbReference type="Proteomes" id="UP000518752"/>
    </source>
</evidence>
<sequence>MLTARTLGLAPSLRQATFGAARNNASKILPRSAITIRSVQTQPLKPEDGITILNKQRLQRPSSPHFTIYQPQLTWIGSIFNRVTGVSLTVLLYGFSIAYLVAPGTFDSTHVIEYVAGLPDAVKYAGKFVLALPFTFHSFNGLRHLGWDMGRFVTLKGAYSTGYAVLGATGLSTLYLTFFQ</sequence>
<evidence type="ECO:0000256" key="7">
    <source>
        <dbReference type="ARBA" id="ARBA00023136"/>
    </source>
</evidence>
<keyword evidence="5 8" id="KW-1133">Transmembrane helix</keyword>